<name>A0ACC2I0Q1_9PLEO</name>
<sequence length="171" mass="18666">MQTTKSNARNDQITGQGRHSTRAGTNVSWRNGATVQRRLAGSSRQQAREATAPTKVTVQCGSATRLRKDELTAATQLGPSQGAVSCAWGPPGGLLALMIHVQRRTDDAWQLLRRLRHVLAAPKTTHSWWENAGRDRGGWAKPVARRRAADGTRSLVHFSSDSCAGRHRLSP</sequence>
<reference evidence="1" key="1">
    <citation type="submission" date="2022-11" db="EMBL/GenBank/DDBJ databases">
        <title>Genome Sequence of Boeremia exigua.</title>
        <authorList>
            <person name="Buettner E."/>
        </authorList>
    </citation>
    <scope>NUCLEOTIDE SEQUENCE</scope>
    <source>
        <strain evidence="1">CU02</strain>
    </source>
</reference>
<proteinExistence type="predicted"/>
<organism evidence="1 2">
    <name type="scientific">Boeremia exigua</name>
    <dbReference type="NCBI Taxonomy" id="749465"/>
    <lineage>
        <taxon>Eukaryota</taxon>
        <taxon>Fungi</taxon>
        <taxon>Dikarya</taxon>
        <taxon>Ascomycota</taxon>
        <taxon>Pezizomycotina</taxon>
        <taxon>Dothideomycetes</taxon>
        <taxon>Pleosporomycetidae</taxon>
        <taxon>Pleosporales</taxon>
        <taxon>Pleosporineae</taxon>
        <taxon>Didymellaceae</taxon>
        <taxon>Boeremia</taxon>
    </lineage>
</organism>
<keyword evidence="2" id="KW-1185">Reference proteome</keyword>
<dbReference type="Proteomes" id="UP001153331">
    <property type="component" value="Unassembled WGS sequence"/>
</dbReference>
<dbReference type="EMBL" id="JAPHNI010000677">
    <property type="protein sequence ID" value="KAJ8108937.1"/>
    <property type="molecule type" value="Genomic_DNA"/>
</dbReference>
<comment type="caution">
    <text evidence="1">The sequence shown here is derived from an EMBL/GenBank/DDBJ whole genome shotgun (WGS) entry which is preliminary data.</text>
</comment>
<protein>
    <submittedName>
        <fullName evidence="1">Uncharacterized protein</fullName>
    </submittedName>
</protein>
<accession>A0ACC2I0Q1</accession>
<evidence type="ECO:0000313" key="1">
    <source>
        <dbReference type="EMBL" id="KAJ8108937.1"/>
    </source>
</evidence>
<evidence type="ECO:0000313" key="2">
    <source>
        <dbReference type="Proteomes" id="UP001153331"/>
    </source>
</evidence>
<gene>
    <name evidence="1" type="ORF">OPT61_g7824</name>
</gene>